<comment type="caution">
    <text evidence="2">The sequence shown here is derived from an EMBL/GenBank/DDBJ whole genome shotgun (WGS) entry which is preliminary data.</text>
</comment>
<name>A0ABN3XB06_9ACTN</name>
<evidence type="ECO:0000313" key="3">
    <source>
        <dbReference type="Proteomes" id="UP001501423"/>
    </source>
</evidence>
<proteinExistence type="predicted"/>
<feature type="region of interest" description="Disordered" evidence="1">
    <location>
        <begin position="43"/>
        <end position="69"/>
    </location>
</feature>
<accession>A0ABN3XB06</accession>
<organism evidence="2 3">
    <name type="scientific">Streptomyces erythrogriseus</name>
    <dbReference type="NCBI Taxonomy" id="284027"/>
    <lineage>
        <taxon>Bacteria</taxon>
        <taxon>Bacillati</taxon>
        <taxon>Actinomycetota</taxon>
        <taxon>Actinomycetes</taxon>
        <taxon>Kitasatosporales</taxon>
        <taxon>Streptomycetaceae</taxon>
        <taxon>Streptomyces</taxon>
        <taxon>Streptomyces griseoincarnatus group</taxon>
    </lineage>
</organism>
<evidence type="ECO:0000313" key="2">
    <source>
        <dbReference type="EMBL" id="GAA2946593.1"/>
    </source>
</evidence>
<sequence>MTGILYGDVWGRGKEGRGCGECGGKFTYPGGPPPDEPLFTRVGRVNPWTRGDGPGGGGEGSKGDGRDVF</sequence>
<protein>
    <submittedName>
        <fullName evidence="2">Uncharacterized protein</fullName>
    </submittedName>
</protein>
<keyword evidence="3" id="KW-1185">Reference proteome</keyword>
<reference evidence="2 3" key="1">
    <citation type="journal article" date="2019" name="Int. J. Syst. Evol. Microbiol.">
        <title>The Global Catalogue of Microorganisms (GCM) 10K type strain sequencing project: providing services to taxonomists for standard genome sequencing and annotation.</title>
        <authorList>
            <consortium name="The Broad Institute Genomics Platform"/>
            <consortium name="The Broad Institute Genome Sequencing Center for Infectious Disease"/>
            <person name="Wu L."/>
            <person name="Ma J."/>
        </authorList>
    </citation>
    <scope>NUCLEOTIDE SEQUENCE [LARGE SCALE GENOMIC DNA]</scope>
    <source>
        <strain evidence="2 3">JCM 9650</strain>
    </source>
</reference>
<dbReference type="Proteomes" id="UP001501423">
    <property type="component" value="Unassembled WGS sequence"/>
</dbReference>
<gene>
    <name evidence="2" type="ORF">GCM10010478_54810</name>
</gene>
<dbReference type="EMBL" id="BAAAVA010000092">
    <property type="protein sequence ID" value="GAA2946593.1"/>
    <property type="molecule type" value="Genomic_DNA"/>
</dbReference>
<evidence type="ECO:0000256" key="1">
    <source>
        <dbReference type="SAM" id="MobiDB-lite"/>
    </source>
</evidence>